<sequence>MNALPSAIVDVLRAHHVLSLSVCSQDVPWAANAFFAFDEDTASFALLGHLDTQHARMLLANCHVAGTVAGQPAAVNEIVGVQFYGLARVVEDETERRAGLALYHARFPFAQGMPAPLWRIHLLRLKLTDNRTTFGSKTTWERHAGDAGAAFNSSAQPSGPHSR</sequence>
<dbReference type="SUPFAM" id="SSF50475">
    <property type="entry name" value="FMN-binding split barrel"/>
    <property type="match status" value="1"/>
</dbReference>
<dbReference type="InterPro" id="IPR011576">
    <property type="entry name" value="Pyridox_Oxase_N"/>
</dbReference>
<feature type="domain" description="Pyridoxamine 5'-phosphate oxidase N-terminal" evidence="1">
    <location>
        <begin position="5"/>
        <end position="107"/>
    </location>
</feature>
<dbReference type="Gene3D" id="2.30.110.10">
    <property type="entry name" value="Electron Transport, Fmn-binding Protein, Chain A"/>
    <property type="match status" value="1"/>
</dbReference>
<dbReference type="AlphaFoldDB" id="A0AAQ1GEU8"/>
<evidence type="ECO:0000259" key="1">
    <source>
        <dbReference type="Pfam" id="PF01243"/>
    </source>
</evidence>
<dbReference type="Pfam" id="PF01243">
    <property type="entry name" value="PNPOx_N"/>
    <property type="match status" value="1"/>
</dbReference>
<accession>A0AAQ1GEU8</accession>
<evidence type="ECO:0000313" key="2">
    <source>
        <dbReference type="EMBL" id="SEJ57682.1"/>
    </source>
</evidence>
<evidence type="ECO:0000313" key="3">
    <source>
        <dbReference type="Proteomes" id="UP000183529"/>
    </source>
</evidence>
<dbReference type="RefSeq" id="WP_074983076.1">
    <property type="nucleotide sequence ID" value="NZ_CADFGN010000006.1"/>
</dbReference>
<organism evidence="2 3">
    <name type="scientific">Paraburkholderia tropica</name>
    <dbReference type="NCBI Taxonomy" id="92647"/>
    <lineage>
        <taxon>Bacteria</taxon>
        <taxon>Pseudomonadati</taxon>
        <taxon>Pseudomonadota</taxon>
        <taxon>Betaproteobacteria</taxon>
        <taxon>Burkholderiales</taxon>
        <taxon>Burkholderiaceae</taxon>
        <taxon>Paraburkholderia</taxon>
    </lineage>
</organism>
<gene>
    <name evidence="2" type="ORF">SAMN05216550_10651</name>
</gene>
<dbReference type="InterPro" id="IPR012349">
    <property type="entry name" value="Split_barrel_FMN-bd"/>
</dbReference>
<reference evidence="2 3" key="1">
    <citation type="submission" date="2016-10" db="EMBL/GenBank/DDBJ databases">
        <authorList>
            <person name="Varghese N."/>
            <person name="Submissions S."/>
        </authorList>
    </citation>
    <scope>NUCLEOTIDE SEQUENCE [LARGE SCALE GENOMIC DNA]</scope>
    <source>
        <strain evidence="2 3">LMG 22274</strain>
    </source>
</reference>
<name>A0AAQ1GEU8_9BURK</name>
<comment type="caution">
    <text evidence="2">The sequence shown here is derived from an EMBL/GenBank/DDBJ whole genome shotgun (WGS) entry which is preliminary data.</text>
</comment>
<protein>
    <recommendedName>
        <fullName evidence="1">Pyridoxamine 5'-phosphate oxidase N-terminal domain-containing protein</fullName>
    </recommendedName>
</protein>
<proteinExistence type="predicted"/>
<dbReference type="Proteomes" id="UP000183529">
    <property type="component" value="Unassembled WGS sequence"/>
</dbReference>
<dbReference type="EMBL" id="FNZM01000006">
    <property type="protein sequence ID" value="SEJ57682.1"/>
    <property type="molecule type" value="Genomic_DNA"/>
</dbReference>